<dbReference type="Proteomes" id="UP001190700">
    <property type="component" value="Unassembled WGS sequence"/>
</dbReference>
<accession>A0AAE0KR06</accession>
<sequence length="161" mass="17902">MIAPGATIQRDMEGDSVMRSSQLPVVLQDQLCAAIPMLLQEQRVCGVKKLRAWLREDKRAGIAAQAADSPEPELLRAAEMAGMAVVNSTLILPSTGDKNSDPFRGLIIRELKLQNALQKPDLLEKAREELKVEISNSVYNRVLKEFCVFRSNAWVLRTGNE</sequence>
<dbReference type="GO" id="GO:0042797">
    <property type="term" value="P:tRNA transcription by RNA polymerase III"/>
    <property type="evidence" value="ECO:0007669"/>
    <property type="project" value="TreeGrafter"/>
</dbReference>
<gene>
    <name evidence="1" type="ORF">CYMTET_33621</name>
</gene>
<evidence type="ECO:0000313" key="1">
    <source>
        <dbReference type="EMBL" id="KAK3257285.1"/>
    </source>
</evidence>
<keyword evidence="2" id="KW-1185">Reference proteome</keyword>
<proteinExistence type="predicted"/>
<evidence type="ECO:0000313" key="2">
    <source>
        <dbReference type="Proteomes" id="UP001190700"/>
    </source>
</evidence>
<reference evidence="1 2" key="1">
    <citation type="journal article" date="2015" name="Genome Biol. Evol.">
        <title>Comparative Genomics of a Bacterivorous Green Alga Reveals Evolutionary Causalities and Consequences of Phago-Mixotrophic Mode of Nutrition.</title>
        <authorList>
            <person name="Burns J.A."/>
            <person name="Paasch A."/>
            <person name="Narechania A."/>
            <person name="Kim E."/>
        </authorList>
    </citation>
    <scope>NUCLEOTIDE SEQUENCE [LARGE SCALE GENOMIC DNA]</scope>
    <source>
        <strain evidence="1 2">PLY_AMNH</strain>
    </source>
</reference>
<dbReference type="AlphaFoldDB" id="A0AAE0KR06"/>
<name>A0AAE0KR06_9CHLO</name>
<comment type="caution">
    <text evidence="1">The sequence shown here is derived from an EMBL/GenBank/DDBJ whole genome shotgun (WGS) entry which is preliminary data.</text>
</comment>
<protein>
    <submittedName>
        <fullName evidence="1">Uncharacterized protein</fullName>
    </submittedName>
</protein>
<dbReference type="InterPro" id="IPR006886">
    <property type="entry name" value="RNA_pol_III_Rpc5"/>
</dbReference>
<dbReference type="PANTHER" id="PTHR12069:SF0">
    <property type="entry name" value="DNA-DIRECTED RNA POLYMERASE III SUBUNIT RPC5"/>
    <property type="match status" value="1"/>
</dbReference>
<dbReference type="PANTHER" id="PTHR12069">
    <property type="entry name" value="DNA-DIRECTED RNA POLYMERASES III 80 KDA POLYPEPTIDE RNA POLYMERASE III SUBUNIT 5"/>
    <property type="match status" value="1"/>
</dbReference>
<dbReference type="GO" id="GO:0005666">
    <property type="term" value="C:RNA polymerase III complex"/>
    <property type="evidence" value="ECO:0007669"/>
    <property type="project" value="TreeGrafter"/>
</dbReference>
<organism evidence="1 2">
    <name type="scientific">Cymbomonas tetramitiformis</name>
    <dbReference type="NCBI Taxonomy" id="36881"/>
    <lineage>
        <taxon>Eukaryota</taxon>
        <taxon>Viridiplantae</taxon>
        <taxon>Chlorophyta</taxon>
        <taxon>Pyramimonadophyceae</taxon>
        <taxon>Pyramimonadales</taxon>
        <taxon>Pyramimonadaceae</taxon>
        <taxon>Cymbomonas</taxon>
    </lineage>
</organism>
<dbReference type="EMBL" id="LGRX02020721">
    <property type="protein sequence ID" value="KAK3257285.1"/>
    <property type="molecule type" value="Genomic_DNA"/>
</dbReference>